<reference evidence="1 2" key="1">
    <citation type="submission" date="2023-09" db="EMBL/GenBank/DDBJ databases">
        <authorList>
            <person name="Rey-Velasco X."/>
        </authorList>
    </citation>
    <scope>NUCLEOTIDE SEQUENCE [LARGE SCALE GENOMIC DNA]</scope>
    <source>
        <strain evidence="1 2">W335</strain>
    </source>
</reference>
<proteinExistence type="predicted"/>
<protein>
    <recommendedName>
        <fullName evidence="3">DUF262 domain-containing protein</fullName>
    </recommendedName>
</protein>
<feature type="non-terminal residue" evidence="1">
    <location>
        <position position="1"/>
    </location>
</feature>
<evidence type="ECO:0008006" key="3">
    <source>
        <dbReference type="Google" id="ProtNLM"/>
    </source>
</evidence>
<accession>A0ABU3C4D6</accession>
<comment type="caution">
    <text evidence="1">The sequence shown here is derived from an EMBL/GenBank/DDBJ whole genome shotgun (WGS) entry which is preliminary data.</text>
</comment>
<evidence type="ECO:0000313" key="2">
    <source>
        <dbReference type="Proteomes" id="UP001251857"/>
    </source>
</evidence>
<dbReference type="PANTHER" id="PTHR37292">
    <property type="entry name" value="VNG6097C"/>
    <property type="match status" value="1"/>
</dbReference>
<feature type="non-terminal residue" evidence="1">
    <location>
        <position position="308"/>
    </location>
</feature>
<gene>
    <name evidence="1" type="ORF">RM532_15810</name>
</gene>
<dbReference type="Proteomes" id="UP001251857">
    <property type="component" value="Unassembled WGS sequence"/>
</dbReference>
<sequence>RIAFDPTKERFEVSDAAIARDPNFIPDITALWHGSYKSGIRDFFRKLEESSDREIPNEEMDRLEERIDRVRDLRDFRFQVIELGASANEEQVAEIFVRINSEGVKLSQADFILTLMSVYWEDGRRALEEFARACVDPAVTGNSPKNEFINPGPDQLLRAGIALAFGRGRLATVYQILRGKDLETGEVSRDRRSEQFEQLATANDAVLDLLHWHEFLKCLKLAGFRNHKMISSDNAIIYTYAIWLIGRSYHGIEITTLRPVIARWFFMVQTTGRYTSSPETAIESDLRRLERIKQGAGEAFCGELDRIV</sequence>
<organism evidence="1 2">
    <name type="scientific">Spectribacter hydrogenoxidans</name>
    <dbReference type="NCBI Taxonomy" id="3075608"/>
    <lineage>
        <taxon>Bacteria</taxon>
        <taxon>Pseudomonadati</taxon>
        <taxon>Pseudomonadota</taxon>
        <taxon>Gammaproteobacteria</taxon>
        <taxon>Salinisphaerales</taxon>
        <taxon>Salinisphaeraceae</taxon>
        <taxon>Spectribacter</taxon>
    </lineage>
</organism>
<keyword evidence="2" id="KW-1185">Reference proteome</keyword>
<dbReference type="EMBL" id="JAVRIB010000047">
    <property type="protein sequence ID" value="MDT0636410.1"/>
    <property type="molecule type" value="Genomic_DNA"/>
</dbReference>
<dbReference type="PANTHER" id="PTHR37292:SF2">
    <property type="entry name" value="DUF262 DOMAIN-CONTAINING PROTEIN"/>
    <property type="match status" value="1"/>
</dbReference>
<name>A0ABU3C4D6_9GAMM</name>
<evidence type="ECO:0000313" key="1">
    <source>
        <dbReference type="EMBL" id="MDT0636410.1"/>
    </source>
</evidence>